<reference evidence="5 6" key="1">
    <citation type="journal article" date="2014" name="BMC Genomics">
        <title>Comparison of environmental and isolate Sulfobacillus genomes reveals diverse carbon, sulfur, nitrogen, and hydrogen metabolisms.</title>
        <authorList>
            <person name="Justice N.B."/>
            <person name="Norman A."/>
            <person name="Brown C.T."/>
            <person name="Singh A."/>
            <person name="Thomas B.C."/>
            <person name="Banfield J.F."/>
        </authorList>
    </citation>
    <scope>NUCLEOTIDE SEQUENCE [LARGE SCALE GENOMIC DNA]</scope>
    <source>
        <strain evidence="5">AMDSBA4</strain>
    </source>
</reference>
<comment type="caution">
    <text evidence="5">The sequence shown here is derived from an EMBL/GenBank/DDBJ whole genome shotgun (WGS) entry which is preliminary data.</text>
</comment>
<organism evidence="5 6">
    <name type="scientific">Sulfobacillus benefaciens</name>
    <dbReference type="NCBI Taxonomy" id="453960"/>
    <lineage>
        <taxon>Bacteria</taxon>
        <taxon>Bacillati</taxon>
        <taxon>Bacillota</taxon>
        <taxon>Clostridia</taxon>
        <taxon>Eubacteriales</taxon>
        <taxon>Clostridiales Family XVII. Incertae Sedis</taxon>
        <taxon>Sulfobacillus</taxon>
    </lineage>
</organism>
<feature type="domain" description="Carboxyltransferase" evidence="4">
    <location>
        <begin position="25"/>
        <end position="307"/>
    </location>
</feature>
<dbReference type="SUPFAM" id="SSF50891">
    <property type="entry name" value="Cyclophilin-like"/>
    <property type="match status" value="1"/>
</dbReference>
<evidence type="ECO:0000256" key="2">
    <source>
        <dbReference type="ARBA" id="ARBA00022801"/>
    </source>
</evidence>
<dbReference type="AlphaFoldDB" id="A0A2T2XL54"/>
<dbReference type="Pfam" id="PF02626">
    <property type="entry name" value="CT_A_B"/>
    <property type="match status" value="1"/>
</dbReference>
<gene>
    <name evidence="5" type="ORF">C7B46_02030</name>
</gene>
<sequence length="326" mass="35441">MSDIVAINPGVLTMIQDSGRISAERYGASRGGALDFRLYSMALRLTESSSANDAVLEIISGPVSLMPTEEILVAVSGADIRSRRGIIPDCTGFWAPANQPLVIIRPKASRAYFAVHGGFDVKSVLGGRGTDLRNHFGGFFGRTLKPGDRLPILPASPPKLPHNRWRHCHLNESPNSSGPLCLRFTWHHLVNQFLPNQQDQLIGTSYRLDPHSDGMALRLQGPPLQVYHSENFLSQPVLPGTIQLPPDGKPIVLLAHRGTIGGYPPIGHVILPDLWHASQLAPGATVSFAAISLAEARRITRLAYQTLATTLTYTTSEGAFNQCRQP</sequence>
<evidence type="ECO:0000313" key="5">
    <source>
        <dbReference type="EMBL" id="PSR35211.1"/>
    </source>
</evidence>
<name>A0A2T2XL54_9FIRM</name>
<keyword evidence="2" id="KW-0378">Hydrolase</keyword>
<dbReference type="InterPro" id="IPR052708">
    <property type="entry name" value="PxpC"/>
</dbReference>
<dbReference type="GO" id="GO:0016787">
    <property type="term" value="F:hydrolase activity"/>
    <property type="evidence" value="ECO:0007669"/>
    <property type="project" value="UniProtKB-KW"/>
</dbReference>
<dbReference type="InterPro" id="IPR029000">
    <property type="entry name" value="Cyclophilin-like_dom_sf"/>
</dbReference>
<dbReference type="Proteomes" id="UP000242972">
    <property type="component" value="Unassembled WGS sequence"/>
</dbReference>
<dbReference type="GO" id="GO:0005524">
    <property type="term" value="F:ATP binding"/>
    <property type="evidence" value="ECO:0007669"/>
    <property type="project" value="UniProtKB-KW"/>
</dbReference>
<keyword evidence="3" id="KW-0067">ATP-binding</keyword>
<evidence type="ECO:0000313" key="6">
    <source>
        <dbReference type="Proteomes" id="UP000242972"/>
    </source>
</evidence>
<proteinExistence type="predicted"/>
<dbReference type="Gene3D" id="2.40.100.10">
    <property type="entry name" value="Cyclophilin-like"/>
    <property type="match status" value="1"/>
</dbReference>
<dbReference type="PANTHER" id="PTHR43309:SF3">
    <property type="entry name" value="5-OXOPROLINASE SUBUNIT C"/>
    <property type="match status" value="1"/>
</dbReference>
<evidence type="ECO:0000256" key="3">
    <source>
        <dbReference type="ARBA" id="ARBA00022840"/>
    </source>
</evidence>
<dbReference type="InterPro" id="IPR003778">
    <property type="entry name" value="CT_A_B"/>
</dbReference>
<accession>A0A2T2XL54</accession>
<protein>
    <recommendedName>
        <fullName evidence="4">Carboxyltransferase domain-containing protein</fullName>
    </recommendedName>
</protein>
<dbReference type="SMART" id="SM00797">
    <property type="entry name" value="AHS2"/>
    <property type="match status" value="1"/>
</dbReference>
<dbReference type="EMBL" id="PXYW01000003">
    <property type="protein sequence ID" value="PSR35211.1"/>
    <property type="molecule type" value="Genomic_DNA"/>
</dbReference>
<keyword evidence="1" id="KW-0547">Nucleotide-binding</keyword>
<evidence type="ECO:0000256" key="1">
    <source>
        <dbReference type="ARBA" id="ARBA00022741"/>
    </source>
</evidence>
<dbReference type="PANTHER" id="PTHR43309">
    <property type="entry name" value="5-OXOPROLINASE SUBUNIT C"/>
    <property type="match status" value="1"/>
</dbReference>
<evidence type="ECO:0000259" key="4">
    <source>
        <dbReference type="SMART" id="SM00797"/>
    </source>
</evidence>